<name>A0AA38XHD3_9EURO</name>
<organism evidence="2 3">
    <name type="scientific">Cladophialophora chaetospira</name>
    <dbReference type="NCBI Taxonomy" id="386627"/>
    <lineage>
        <taxon>Eukaryota</taxon>
        <taxon>Fungi</taxon>
        <taxon>Dikarya</taxon>
        <taxon>Ascomycota</taxon>
        <taxon>Pezizomycotina</taxon>
        <taxon>Eurotiomycetes</taxon>
        <taxon>Chaetothyriomycetidae</taxon>
        <taxon>Chaetothyriales</taxon>
        <taxon>Herpotrichiellaceae</taxon>
        <taxon>Cladophialophora</taxon>
    </lineage>
</organism>
<keyword evidence="3" id="KW-1185">Reference proteome</keyword>
<feature type="transmembrane region" description="Helical" evidence="1">
    <location>
        <begin position="326"/>
        <end position="348"/>
    </location>
</feature>
<dbReference type="EMBL" id="JAPDRK010000004">
    <property type="protein sequence ID" value="KAJ9613508.1"/>
    <property type="molecule type" value="Genomic_DNA"/>
</dbReference>
<reference evidence="2" key="1">
    <citation type="submission" date="2022-10" db="EMBL/GenBank/DDBJ databases">
        <title>Culturing micro-colonial fungi from biological soil crusts in the Mojave desert and describing Neophaeococcomyces mojavensis, and introducing the new genera and species Taxawa tesnikishii.</title>
        <authorList>
            <person name="Kurbessoian T."/>
            <person name="Stajich J.E."/>
        </authorList>
    </citation>
    <scope>NUCLEOTIDE SEQUENCE</scope>
    <source>
        <strain evidence="2">TK_41</strain>
    </source>
</reference>
<proteinExistence type="predicted"/>
<keyword evidence="1" id="KW-1133">Transmembrane helix</keyword>
<keyword evidence="1" id="KW-0812">Transmembrane</keyword>
<accession>A0AA38XHD3</accession>
<evidence type="ECO:0000313" key="3">
    <source>
        <dbReference type="Proteomes" id="UP001172673"/>
    </source>
</evidence>
<dbReference type="Proteomes" id="UP001172673">
    <property type="component" value="Unassembled WGS sequence"/>
</dbReference>
<dbReference type="AlphaFoldDB" id="A0AA38XHD3"/>
<comment type="caution">
    <text evidence="2">The sequence shown here is derived from an EMBL/GenBank/DDBJ whole genome shotgun (WGS) entry which is preliminary data.</text>
</comment>
<gene>
    <name evidence="2" type="ORF">H2200_003450</name>
</gene>
<protein>
    <submittedName>
        <fullName evidence="2">Uncharacterized protein</fullName>
    </submittedName>
</protein>
<keyword evidence="1" id="KW-0472">Membrane</keyword>
<evidence type="ECO:0000256" key="1">
    <source>
        <dbReference type="SAM" id="Phobius"/>
    </source>
</evidence>
<sequence>MHSIILVNARVMKLERFRFRRLGRSPTPYQTDAGLEDYLGSGVVLTAENQKEFLKIGWKVPLSAAGNDHDYENFEFYFHHYHQSCSNASATIRSCTHRHVCESMQLFMTGTREDCESALMQIVGPGSSTAQAAEIIEFIGRAVLMIELREWARTETLEDFVVRIMASRSTQKDDCRLARSFNARTFAKTAGINVQWTRDLGEHLEVKGNDSDIAIFHCVTVLALYQQSALGQIFPPGFLEETKRTLSLMIPTSADKPTRVWFKSEQRKRRIDPGCGECRHLKSSERHLGDFEYWKDRIIIAKEVLDEHQPRGILQVWRDNRNPVQWWTFWIALVVFALTIVACVEGALQVYKAYSPSK</sequence>
<evidence type="ECO:0000313" key="2">
    <source>
        <dbReference type="EMBL" id="KAJ9613508.1"/>
    </source>
</evidence>